<keyword evidence="3 5" id="KW-0520">NAD</keyword>
<proteinExistence type="inferred from homology"/>
<sequence>MHIEEIATQTHERVLFCTDEGSGLRSIVAVHDTTLGPALGGCRMWAYDSIQEAVSDALRLSAGMTAKAALAGVPFGGGKAVILGDPRHDKTPEKLRAFGRFIDTLKGAYTTGEDVGMTPADMAIVAQETAHVSGLDSGEFASGDPSPVTAEGVFRCMKLAAAQAFGSGDLAGRTVAIQGLGHVGMSLAERVHTAGGSVVAADVNRAATEQAAQALGATILPPQALLEAEADILAPCALGGVLSRETIPTLRARIVCGAANNQLAEPRCAEALQDRGILYCPDFVVNAGGLISVAREALRIRPDDWVETHLRAAVAGFQELLQCAEEQHCPPLKVANDKVAEILATARHSAFDQSGRANEV</sequence>
<keyword evidence="5" id="KW-0547">Nucleotide-binding</keyword>
<dbReference type="Gene3D" id="3.40.50.10860">
    <property type="entry name" value="Leucine Dehydrogenase, chain A, domain 1"/>
    <property type="match status" value="1"/>
</dbReference>
<dbReference type="InterPro" id="IPR036291">
    <property type="entry name" value="NAD(P)-bd_dom_sf"/>
</dbReference>
<dbReference type="GO" id="GO:0000166">
    <property type="term" value="F:nucleotide binding"/>
    <property type="evidence" value="ECO:0007669"/>
    <property type="project" value="UniProtKB-KW"/>
</dbReference>
<dbReference type="InterPro" id="IPR016211">
    <property type="entry name" value="Glu/Phe/Leu/Val/Trp_DH_bac/arc"/>
</dbReference>
<dbReference type="PANTHER" id="PTHR42722:SF1">
    <property type="entry name" value="VALINE DEHYDROGENASE"/>
    <property type="match status" value="1"/>
</dbReference>
<keyword evidence="9" id="KW-1185">Reference proteome</keyword>
<evidence type="ECO:0000256" key="2">
    <source>
        <dbReference type="ARBA" id="ARBA00023002"/>
    </source>
</evidence>
<dbReference type="OrthoDB" id="9803297at2"/>
<dbReference type="InterPro" id="IPR033524">
    <property type="entry name" value="Glu/Leu/Phe/Val_DH_AS"/>
</dbReference>
<evidence type="ECO:0000313" key="8">
    <source>
        <dbReference type="EMBL" id="PRY26428.1"/>
    </source>
</evidence>
<dbReference type="Pfam" id="PF00208">
    <property type="entry name" value="ELFV_dehydrog"/>
    <property type="match status" value="2"/>
</dbReference>
<evidence type="ECO:0000256" key="6">
    <source>
        <dbReference type="RuleBase" id="RU004417"/>
    </source>
</evidence>
<dbReference type="GO" id="GO:0016639">
    <property type="term" value="F:oxidoreductase activity, acting on the CH-NH2 group of donors, NAD or NADP as acceptor"/>
    <property type="evidence" value="ECO:0007669"/>
    <property type="project" value="InterPro"/>
</dbReference>
<accession>A0A2T0RZ29</accession>
<dbReference type="FunFam" id="3.40.50.10860:FF:000010">
    <property type="entry name" value="Leucine dehydrogenase"/>
    <property type="match status" value="1"/>
</dbReference>
<dbReference type="SMART" id="SM00839">
    <property type="entry name" value="ELFV_dehydrog"/>
    <property type="match status" value="1"/>
</dbReference>
<dbReference type="InterPro" id="IPR006097">
    <property type="entry name" value="Glu/Leu/Phe/Val/Trp_DH_dimer"/>
</dbReference>
<dbReference type="RefSeq" id="WP_106203735.1">
    <property type="nucleotide sequence ID" value="NZ_PVTD01000001.1"/>
</dbReference>
<keyword evidence="2 6" id="KW-0560">Oxidoreductase</keyword>
<comment type="similarity">
    <text evidence="1 6">Belongs to the Glu/Leu/Phe/Val dehydrogenases family.</text>
</comment>
<organism evidence="8 9">
    <name type="scientific">Aliiruegeria haliotis</name>
    <dbReference type="NCBI Taxonomy" id="1280846"/>
    <lineage>
        <taxon>Bacteria</taxon>
        <taxon>Pseudomonadati</taxon>
        <taxon>Pseudomonadota</taxon>
        <taxon>Alphaproteobacteria</taxon>
        <taxon>Rhodobacterales</taxon>
        <taxon>Roseobacteraceae</taxon>
        <taxon>Aliiruegeria</taxon>
    </lineage>
</organism>
<gene>
    <name evidence="8" type="ORF">CLV78_101523</name>
</gene>
<evidence type="ECO:0000259" key="7">
    <source>
        <dbReference type="SMART" id="SM00839"/>
    </source>
</evidence>
<feature type="active site" description="Proton donor/acceptor" evidence="4">
    <location>
        <position position="79"/>
    </location>
</feature>
<dbReference type="SUPFAM" id="SSF53223">
    <property type="entry name" value="Aminoacid dehydrogenase-like, N-terminal domain"/>
    <property type="match status" value="1"/>
</dbReference>
<dbReference type="Gene3D" id="3.40.50.720">
    <property type="entry name" value="NAD(P)-binding Rossmann-like Domain"/>
    <property type="match status" value="1"/>
</dbReference>
<dbReference type="AlphaFoldDB" id="A0A2T0RZ29"/>
<comment type="caution">
    <text evidence="8">The sequence shown here is derived from an EMBL/GenBank/DDBJ whole genome shotgun (WGS) entry which is preliminary data.</text>
</comment>
<dbReference type="GO" id="GO:0006520">
    <property type="term" value="P:amino acid metabolic process"/>
    <property type="evidence" value="ECO:0007669"/>
    <property type="project" value="InterPro"/>
</dbReference>
<dbReference type="PROSITE" id="PS00074">
    <property type="entry name" value="GLFV_DEHYDROGENASE"/>
    <property type="match status" value="1"/>
</dbReference>
<dbReference type="EMBL" id="PVTD01000001">
    <property type="protein sequence ID" value="PRY26428.1"/>
    <property type="molecule type" value="Genomic_DNA"/>
</dbReference>
<dbReference type="SUPFAM" id="SSF51735">
    <property type="entry name" value="NAD(P)-binding Rossmann-fold domains"/>
    <property type="match status" value="1"/>
</dbReference>
<dbReference type="PANTHER" id="PTHR42722">
    <property type="entry name" value="LEUCINE DEHYDROGENASE"/>
    <property type="match status" value="1"/>
</dbReference>
<evidence type="ECO:0000313" key="9">
    <source>
        <dbReference type="Proteomes" id="UP000239480"/>
    </source>
</evidence>
<evidence type="ECO:0000256" key="1">
    <source>
        <dbReference type="ARBA" id="ARBA00006382"/>
    </source>
</evidence>
<feature type="binding site" evidence="5">
    <location>
        <begin position="179"/>
        <end position="184"/>
    </location>
    <ligand>
        <name>NAD(+)</name>
        <dbReference type="ChEBI" id="CHEBI:57540"/>
    </ligand>
</feature>
<dbReference type="InterPro" id="IPR006096">
    <property type="entry name" value="Glu/Leu/Phe/Val/Trp_DH_C"/>
</dbReference>
<dbReference type="Proteomes" id="UP000239480">
    <property type="component" value="Unassembled WGS sequence"/>
</dbReference>
<reference evidence="8 9" key="1">
    <citation type="submission" date="2018-03" db="EMBL/GenBank/DDBJ databases">
        <title>Genomic Encyclopedia of Archaeal and Bacterial Type Strains, Phase II (KMG-II): from individual species to whole genera.</title>
        <authorList>
            <person name="Goeker M."/>
        </authorList>
    </citation>
    <scope>NUCLEOTIDE SEQUENCE [LARGE SCALE GENOMIC DNA]</scope>
    <source>
        <strain evidence="8 9">DSM 29328</strain>
    </source>
</reference>
<evidence type="ECO:0000256" key="5">
    <source>
        <dbReference type="PIRSR" id="PIRSR000188-2"/>
    </source>
</evidence>
<dbReference type="InterPro" id="IPR006095">
    <property type="entry name" value="Glu/Leu/Phe/Val/Trp_DH"/>
</dbReference>
<name>A0A2T0RZ29_9RHOB</name>
<evidence type="ECO:0000256" key="3">
    <source>
        <dbReference type="ARBA" id="ARBA00023027"/>
    </source>
</evidence>
<feature type="domain" description="Glutamate/phenylalanine/leucine/valine/L-tryptophan dehydrogenase C-terminal" evidence="7">
    <location>
        <begin position="143"/>
        <end position="351"/>
    </location>
</feature>
<evidence type="ECO:0000256" key="4">
    <source>
        <dbReference type="PIRSR" id="PIRSR000188-1"/>
    </source>
</evidence>
<dbReference type="InterPro" id="IPR046346">
    <property type="entry name" value="Aminoacid_DH-like_N_sf"/>
</dbReference>
<dbReference type="PIRSF" id="PIRSF000188">
    <property type="entry name" value="Phe_leu_dh"/>
    <property type="match status" value="1"/>
</dbReference>
<dbReference type="PRINTS" id="PR00082">
    <property type="entry name" value="GLFDHDRGNASE"/>
</dbReference>
<dbReference type="Pfam" id="PF02812">
    <property type="entry name" value="ELFV_dehydrog_N"/>
    <property type="match status" value="1"/>
</dbReference>
<dbReference type="CDD" id="cd01075">
    <property type="entry name" value="NAD_bind_Leu_Phe_Val_DH"/>
    <property type="match status" value="1"/>
</dbReference>
<protein>
    <submittedName>
        <fullName evidence="8">Leucine dehydrogenase</fullName>
    </submittedName>
</protein>